<feature type="compositionally biased region" description="Pro residues" evidence="1">
    <location>
        <begin position="20"/>
        <end position="33"/>
    </location>
</feature>
<evidence type="ECO:0000256" key="1">
    <source>
        <dbReference type="SAM" id="MobiDB-lite"/>
    </source>
</evidence>
<proteinExistence type="predicted"/>
<evidence type="ECO:0000313" key="3">
    <source>
        <dbReference type="Proteomes" id="UP000606786"/>
    </source>
</evidence>
<organism evidence="2 3">
    <name type="scientific">Ceratitis capitata</name>
    <name type="common">Mediterranean fruit fly</name>
    <name type="synonym">Tephritis capitata</name>
    <dbReference type="NCBI Taxonomy" id="7213"/>
    <lineage>
        <taxon>Eukaryota</taxon>
        <taxon>Metazoa</taxon>
        <taxon>Ecdysozoa</taxon>
        <taxon>Arthropoda</taxon>
        <taxon>Hexapoda</taxon>
        <taxon>Insecta</taxon>
        <taxon>Pterygota</taxon>
        <taxon>Neoptera</taxon>
        <taxon>Endopterygota</taxon>
        <taxon>Diptera</taxon>
        <taxon>Brachycera</taxon>
        <taxon>Muscomorpha</taxon>
        <taxon>Tephritoidea</taxon>
        <taxon>Tephritidae</taxon>
        <taxon>Ceratitis</taxon>
        <taxon>Ceratitis</taxon>
    </lineage>
</organism>
<feature type="region of interest" description="Disordered" evidence="1">
    <location>
        <begin position="14"/>
        <end position="38"/>
    </location>
</feature>
<sequence length="132" mass="14254">MLAGRQAAVTLLKSQQLTVTPPPPVPPAPPAQPTSPTNQACSRLLQLVHQLCGRAFSNAPPSLLICRTKAFVSSQNAKTHNRYNTQQNRQAVTVHIGDVGAASHDCKLCKCLCTPHKLYESNGVVLCGMWQK</sequence>
<protein>
    <submittedName>
        <fullName evidence="2">(Mediterranean fruit fly) hypothetical protein</fullName>
    </submittedName>
</protein>
<accession>A0A811UQV7</accession>
<name>A0A811UQV7_CERCA</name>
<reference evidence="2" key="1">
    <citation type="submission" date="2020-11" db="EMBL/GenBank/DDBJ databases">
        <authorList>
            <person name="Whitehead M."/>
        </authorList>
    </citation>
    <scope>NUCLEOTIDE SEQUENCE</scope>
    <source>
        <strain evidence="2">EGII</strain>
    </source>
</reference>
<keyword evidence="3" id="KW-1185">Reference proteome</keyword>
<dbReference type="Proteomes" id="UP000606786">
    <property type="component" value="Unassembled WGS sequence"/>
</dbReference>
<dbReference type="AlphaFoldDB" id="A0A811UQV7"/>
<gene>
    <name evidence="2" type="ORF">CCAP1982_LOCUS8650</name>
</gene>
<dbReference type="EMBL" id="CAJHJT010000012">
    <property type="protein sequence ID" value="CAD7000157.1"/>
    <property type="molecule type" value="Genomic_DNA"/>
</dbReference>
<evidence type="ECO:0000313" key="2">
    <source>
        <dbReference type="EMBL" id="CAD7000157.1"/>
    </source>
</evidence>
<comment type="caution">
    <text evidence="2">The sequence shown here is derived from an EMBL/GenBank/DDBJ whole genome shotgun (WGS) entry which is preliminary data.</text>
</comment>